<evidence type="ECO:0000256" key="1">
    <source>
        <dbReference type="ARBA" id="ARBA00004496"/>
    </source>
</evidence>
<accession>A0A974BHK1</accession>
<dbReference type="AlphaFoldDB" id="A0A974BHK1"/>
<gene>
    <name evidence="8" type="ORF">HZF24_03795</name>
</gene>
<dbReference type="PANTHER" id="PTHR44154:SF1">
    <property type="entry name" value="QUINONE OXIDOREDUCTASE"/>
    <property type="match status" value="1"/>
</dbReference>
<evidence type="ECO:0000256" key="2">
    <source>
        <dbReference type="ARBA" id="ARBA00011881"/>
    </source>
</evidence>
<organism evidence="8 9">
    <name type="scientific">Sedimentibacter hydroxybenzoicus DSM 7310</name>
    <dbReference type="NCBI Taxonomy" id="1123245"/>
    <lineage>
        <taxon>Bacteria</taxon>
        <taxon>Bacillati</taxon>
        <taxon>Bacillota</taxon>
        <taxon>Tissierellia</taxon>
        <taxon>Sedimentibacter</taxon>
    </lineage>
</organism>
<dbReference type="InterPro" id="IPR020843">
    <property type="entry name" value="ER"/>
</dbReference>
<comment type="caution">
    <text evidence="8">The sequence shown here is derived from an EMBL/GenBank/DDBJ whole genome shotgun (WGS) entry which is preliminary data.</text>
</comment>
<dbReference type="GO" id="GO:0003723">
    <property type="term" value="F:RNA binding"/>
    <property type="evidence" value="ECO:0007669"/>
    <property type="project" value="UniProtKB-KW"/>
</dbReference>
<dbReference type="SUPFAM" id="SSF50129">
    <property type="entry name" value="GroES-like"/>
    <property type="match status" value="1"/>
</dbReference>
<dbReference type="PROSITE" id="PS01162">
    <property type="entry name" value="QOR_ZETA_CRYSTAL"/>
    <property type="match status" value="1"/>
</dbReference>
<dbReference type="InterPro" id="IPR051603">
    <property type="entry name" value="Zinc-ADH_QOR/CCCR"/>
</dbReference>
<dbReference type="Gene3D" id="3.90.180.10">
    <property type="entry name" value="Medium-chain alcohol dehydrogenases, catalytic domain"/>
    <property type="match status" value="1"/>
</dbReference>
<evidence type="ECO:0000256" key="3">
    <source>
        <dbReference type="ARBA" id="ARBA00022490"/>
    </source>
</evidence>
<dbReference type="Pfam" id="PF08240">
    <property type="entry name" value="ADH_N"/>
    <property type="match status" value="1"/>
</dbReference>
<dbReference type="EMBL" id="JACBNQ010000002">
    <property type="protein sequence ID" value="NYB73257.1"/>
    <property type="molecule type" value="Genomic_DNA"/>
</dbReference>
<evidence type="ECO:0000256" key="5">
    <source>
        <dbReference type="ARBA" id="ARBA00022884"/>
    </source>
</evidence>
<dbReference type="Proteomes" id="UP000611629">
    <property type="component" value="Unassembled WGS sequence"/>
</dbReference>
<keyword evidence="6" id="KW-0007">Acetylation</keyword>
<proteinExistence type="predicted"/>
<dbReference type="GO" id="GO:0005737">
    <property type="term" value="C:cytoplasm"/>
    <property type="evidence" value="ECO:0007669"/>
    <property type="project" value="UniProtKB-SubCell"/>
</dbReference>
<dbReference type="SUPFAM" id="SSF51735">
    <property type="entry name" value="NAD(P)-binding Rossmann-fold domains"/>
    <property type="match status" value="1"/>
</dbReference>
<evidence type="ECO:0000313" key="8">
    <source>
        <dbReference type="EMBL" id="NYB73257.1"/>
    </source>
</evidence>
<reference evidence="8" key="1">
    <citation type="submission" date="2020-07" db="EMBL/GenBank/DDBJ databases">
        <title>Genomic analysis of a strain of Sedimentibacter Hydroxybenzoicus DSM7310.</title>
        <authorList>
            <person name="Ma S."/>
        </authorList>
    </citation>
    <scope>NUCLEOTIDE SEQUENCE</scope>
    <source>
        <strain evidence="8">DSM 7310</strain>
    </source>
</reference>
<evidence type="ECO:0000256" key="6">
    <source>
        <dbReference type="ARBA" id="ARBA00022990"/>
    </source>
</evidence>
<dbReference type="InterPro" id="IPR013149">
    <property type="entry name" value="ADH-like_C"/>
</dbReference>
<evidence type="ECO:0000313" key="9">
    <source>
        <dbReference type="Proteomes" id="UP000611629"/>
    </source>
</evidence>
<protein>
    <submittedName>
        <fullName evidence="8">Zinc-dependent alcohol dehydrogenase family protein</fullName>
    </submittedName>
</protein>
<dbReference type="GO" id="GO:0008270">
    <property type="term" value="F:zinc ion binding"/>
    <property type="evidence" value="ECO:0007669"/>
    <property type="project" value="InterPro"/>
</dbReference>
<dbReference type="PANTHER" id="PTHR44154">
    <property type="entry name" value="QUINONE OXIDOREDUCTASE"/>
    <property type="match status" value="1"/>
</dbReference>
<evidence type="ECO:0000259" key="7">
    <source>
        <dbReference type="SMART" id="SM00829"/>
    </source>
</evidence>
<evidence type="ECO:0000256" key="4">
    <source>
        <dbReference type="ARBA" id="ARBA00022857"/>
    </source>
</evidence>
<dbReference type="InterPro" id="IPR002364">
    <property type="entry name" value="Quin_OxRdtase/zeta-crystal_CS"/>
</dbReference>
<dbReference type="GO" id="GO:0016491">
    <property type="term" value="F:oxidoreductase activity"/>
    <property type="evidence" value="ECO:0007669"/>
    <property type="project" value="InterPro"/>
</dbReference>
<name>A0A974BHK1_SEDHY</name>
<dbReference type="Gene3D" id="3.40.50.720">
    <property type="entry name" value="NAD(P)-binding Rossmann-like Domain"/>
    <property type="match status" value="1"/>
</dbReference>
<dbReference type="Pfam" id="PF00107">
    <property type="entry name" value="ADH_zinc_N"/>
    <property type="match status" value="1"/>
</dbReference>
<keyword evidence="9" id="KW-1185">Reference proteome</keyword>
<keyword evidence="5" id="KW-0694">RNA-binding</keyword>
<dbReference type="InterPro" id="IPR011032">
    <property type="entry name" value="GroES-like_sf"/>
</dbReference>
<dbReference type="InterPro" id="IPR036291">
    <property type="entry name" value="NAD(P)-bd_dom_sf"/>
</dbReference>
<keyword evidence="4" id="KW-0521">NADP</keyword>
<sequence length="332" mass="36097">MKAMVINKTGGPEVFEMMDIDFPELKPGYVLVKVVASSLNPLETKIRSGLTPAIIPPFPAVLNADFSGSVMRVSEGVQKVKIGDEVYGFVGGIKNEWGALAEYILVDEDLLCIKPGNLDFNEAAMFPLVGITAWRAIIENSNIKTNDKVLIHGAAGGVGHIAVQLAKLLNAKVYATVSNKEKGEIAKSFGADYIINYKTEDVEQYVNKYTGGSGFDVVFDTIGGNNLLNSFNAVKIGGLVLTTNTRVTLDLSLMHSKSIALKAIFMVLPVITNANRYEIGNILNEMKSLIEAGNLRILKDKEEFKFSEIAKAHEYYESGQATGKILLINDLS</sequence>
<comment type="subunit">
    <text evidence="2">Homotetramer.</text>
</comment>
<keyword evidence="3" id="KW-0963">Cytoplasm</keyword>
<comment type="subcellular location">
    <subcellularLocation>
        <location evidence="1">Cytoplasm</location>
    </subcellularLocation>
</comment>
<dbReference type="InterPro" id="IPR013154">
    <property type="entry name" value="ADH-like_N"/>
</dbReference>
<dbReference type="CDD" id="cd08272">
    <property type="entry name" value="MDR6"/>
    <property type="match status" value="1"/>
</dbReference>
<feature type="domain" description="Enoyl reductase (ER)" evidence="7">
    <location>
        <begin position="10"/>
        <end position="327"/>
    </location>
</feature>
<dbReference type="SMART" id="SM00829">
    <property type="entry name" value="PKS_ER"/>
    <property type="match status" value="1"/>
</dbReference>